<dbReference type="Gene3D" id="3.30.460.10">
    <property type="entry name" value="Beta Polymerase, domain 2"/>
    <property type="match status" value="1"/>
</dbReference>
<dbReference type="GO" id="GO:0005886">
    <property type="term" value="C:plasma membrane"/>
    <property type="evidence" value="ECO:0007669"/>
    <property type="project" value="TreeGrafter"/>
</dbReference>
<dbReference type="FunFam" id="3.30.460.10:FF:000001">
    <property type="entry name" value="GTP pyrophosphokinase RelA"/>
    <property type="match status" value="1"/>
</dbReference>
<dbReference type="InterPro" id="IPR043519">
    <property type="entry name" value="NT_sf"/>
</dbReference>
<sequence>MDQKIQKLIDNLNRVHGHEINEKIIQTVFNLTKDIDDELTKNQAFNNAYNISLKHVPAEIVALEYLYCFKSHIPNLENITKKQTSSNFYKLFKAHDLANIHLDVKLHNRSLLEHTKNTVHHLAELNPDFHSLYAAYLKHLPEYSPISIKDLQKIFGTDVVNIIQATNRLKTICRPSDTNNHESLQQLILTSSKDTRVIILKMCSLIDLLKNIDQIKEKHRIRTATEAMHIYAPIADILGIWRLKWQLEDYSFRFLQPEEYQNIERKFHVDEKKNREKYVAKTIKILTNKAQKNNLHCDVSGRFKHFYSIYQKMNEKQKNFNEIYDVFALRIIVPTIDDCYKALELIHSIWHPVPNRIKDYINAPKKNQYRSLHTTVYGLNNRPTEFQIRTADMDHEARYGKSSHWFYKNNQKNIPDWALKIINFNRSTNHNQDWIQINTEVLFDKIFTYTPKGDVISLPKGATVIDFAYHIHSQVGNSCHSARVNSQTVQLDHELQNEDIVEIISNPKQFLPKEEWLKIITTPIAEKKILQALESDPRHEIYH</sequence>
<proteinExistence type="inferred from homology"/>
<dbReference type="FunFam" id="3.10.20.30:FF:000002">
    <property type="entry name" value="GTP pyrophosphokinase (RelA/SpoT)"/>
    <property type="match status" value="1"/>
</dbReference>
<dbReference type="EMBL" id="PFAP01000011">
    <property type="protein sequence ID" value="PIR94277.1"/>
    <property type="molecule type" value="Genomic_DNA"/>
</dbReference>
<dbReference type="Pfam" id="PF02824">
    <property type="entry name" value="TGS"/>
    <property type="match status" value="1"/>
</dbReference>
<dbReference type="GO" id="GO:0015969">
    <property type="term" value="P:guanosine tetraphosphate metabolic process"/>
    <property type="evidence" value="ECO:0007669"/>
    <property type="project" value="InterPro"/>
</dbReference>
<dbReference type="Proteomes" id="UP000229901">
    <property type="component" value="Unassembled WGS sequence"/>
</dbReference>
<accession>A0A2H0V594</accession>
<gene>
    <name evidence="3" type="ORF">COT97_02180</name>
</gene>
<evidence type="ECO:0000313" key="4">
    <source>
        <dbReference type="Proteomes" id="UP000229901"/>
    </source>
</evidence>
<dbReference type="Pfam" id="PF04607">
    <property type="entry name" value="RelA_SpoT"/>
    <property type="match status" value="1"/>
</dbReference>
<dbReference type="SUPFAM" id="SSF81301">
    <property type="entry name" value="Nucleotidyltransferase"/>
    <property type="match status" value="1"/>
</dbReference>
<comment type="similarity">
    <text evidence="1">Belongs to the RelA/SpoT family.</text>
</comment>
<evidence type="ECO:0000259" key="2">
    <source>
        <dbReference type="PROSITE" id="PS51880"/>
    </source>
</evidence>
<dbReference type="Pfam" id="PF13328">
    <property type="entry name" value="HD_4"/>
    <property type="match status" value="1"/>
</dbReference>
<dbReference type="AlphaFoldDB" id="A0A2H0V594"/>
<protein>
    <recommendedName>
        <fullName evidence="2">TGS domain-containing protein</fullName>
    </recommendedName>
</protein>
<organism evidence="3 4">
    <name type="scientific">Candidatus Falkowbacteria bacterium CG10_big_fil_rev_8_21_14_0_10_39_11</name>
    <dbReference type="NCBI Taxonomy" id="1974565"/>
    <lineage>
        <taxon>Bacteria</taxon>
        <taxon>Candidatus Falkowiibacteriota</taxon>
    </lineage>
</organism>
<dbReference type="CDD" id="cd05399">
    <property type="entry name" value="NT_Rel-Spo_like"/>
    <property type="match status" value="1"/>
</dbReference>
<dbReference type="InterPro" id="IPR007685">
    <property type="entry name" value="RelA_SpoT"/>
</dbReference>
<feature type="domain" description="TGS" evidence="2">
    <location>
        <begin position="444"/>
        <end position="505"/>
    </location>
</feature>
<comment type="caution">
    <text evidence="3">The sequence shown here is derived from an EMBL/GenBank/DDBJ whole genome shotgun (WGS) entry which is preliminary data.</text>
</comment>
<evidence type="ECO:0000256" key="1">
    <source>
        <dbReference type="ARBA" id="ARBA00007476"/>
    </source>
</evidence>
<dbReference type="Gene3D" id="3.10.20.30">
    <property type="match status" value="1"/>
</dbReference>
<dbReference type="InterPro" id="IPR012676">
    <property type="entry name" value="TGS-like"/>
</dbReference>
<dbReference type="CDD" id="cd01668">
    <property type="entry name" value="TGS_RSH"/>
    <property type="match status" value="1"/>
</dbReference>
<dbReference type="PROSITE" id="PS51880">
    <property type="entry name" value="TGS"/>
    <property type="match status" value="1"/>
</dbReference>
<name>A0A2H0V594_9BACT</name>
<dbReference type="InterPro" id="IPR033655">
    <property type="entry name" value="TGS_RelA/SpoT"/>
</dbReference>
<reference evidence="4" key="1">
    <citation type="submission" date="2017-09" db="EMBL/GenBank/DDBJ databases">
        <title>Depth-based differentiation of microbial function through sediment-hosted aquifers and enrichment of novel symbionts in the deep terrestrial subsurface.</title>
        <authorList>
            <person name="Probst A.J."/>
            <person name="Ladd B."/>
            <person name="Jarett J.K."/>
            <person name="Geller-Mcgrath D.E."/>
            <person name="Sieber C.M.K."/>
            <person name="Emerson J.B."/>
            <person name="Anantharaman K."/>
            <person name="Thomas B.C."/>
            <person name="Malmstrom R."/>
            <person name="Stieglmeier M."/>
            <person name="Klingl A."/>
            <person name="Woyke T."/>
            <person name="Ryan C.M."/>
            <person name="Banfield J.F."/>
        </authorList>
    </citation>
    <scope>NUCLEOTIDE SEQUENCE [LARGE SCALE GENOMIC DNA]</scope>
</reference>
<dbReference type="SMART" id="SM00954">
    <property type="entry name" value="RelA_SpoT"/>
    <property type="match status" value="1"/>
</dbReference>
<dbReference type="SUPFAM" id="SSF109604">
    <property type="entry name" value="HD-domain/PDEase-like"/>
    <property type="match status" value="1"/>
</dbReference>
<dbReference type="SUPFAM" id="SSF81271">
    <property type="entry name" value="TGS-like"/>
    <property type="match status" value="1"/>
</dbReference>
<dbReference type="PANTHER" id="PTHR21262">
    <property type="entry name" value="GUANOSINE-3',5'-BIS DIPHOSPHATE 3'-PYROPHOSPHOHYDROLASE"/>
    <property type="match status" value="1"/>
</dbReference>
<dbReference type="Gene3D" id="1.10.3210.10">
    <property type="entry name" value="Hypothetical protein af1432"/>
    <property type="match status" value="1"/>
</dbReference>
<evidence type="ECO:0000313" key="3">
    <source>
        <dbReference type="EMBL" id="PIR94277.1"/>
    </source>
</evidence>
<dbReference type="PANTHER" id="PTHR21262:SF31">
    <property type="entry name" value="GTP PYROPHOSPHOKINASE"/>
    <property type="match status" value="1"/>
</dbReference>
<dbReference type="InterPro" id="IPR004095">
    <property type="entry name" value="TGS"/>
</dbReference>
<dbReference type="InterPro" id="IPR012675">
    <property type="entry name" value="Beta-grasp_dom_sf"/>
</dbReference>